<accession>A0A6P1T4K1</accession>
<keyword evidence="3" id="KW-1185">Reference proteome</keyword>
<feature type="repeat" description="TPR" evidence="1">
    <location>
        <begin position="211"/>
        <end position="244"/>
    </location>
</feature>
<dbReference type="RefSeq" id="WP_161863170.1">
    <property type="nucleotide sequence ID" value="NZ_CP046620.1"/>
</dbReference>
<evidence type="ECO:0000313" key="3">
    <source>
        <dbReference type="Proteomes" id="UP000464495"/>
    </source>
</evidence>
<dbReference type="AlphaFoldDB" id="A0A6P1T4K1"/>
<evidence type="ECO:0000256" key="1">
    <source>
        <dbReference type="PROSITE-ProRule" id="PRU00339"/>
    </source>
</evidence>
<organism evidence="2 3">
    <name type="scientific">Algicella marina</name>
    <dbReference type="NCBI Taxonomy" id="2683284"/>
    <lineage>
        <taxon>Bacteria</taxon>
        <taxon>Pseudomonadati</taxon>
        <taxon>Pseudomonadota</taxon>
        <taxon>Alphaproteobacteria</taxon>
        <taxon>Rhodobacterales</taxon>
        <taxon>Paracoccaceae</taxon>
        <taxon>Algicella</taxon>
    </lineage>
</organism>
<dbReference type="InterPro" id="IPR011990">
    <property type="entry name" value="TPR-like_helical_dom_sf"/>
</dbReference>
<protein>
    <submittedName>
        <fullName evidence="2">Tetratricopeptide repeat protein</fullName>
    </submittedName>
</protein>
<dbReference type="InterPro" id="IPR019734">
    <property type="entry name" value="TPR_rpt"/>
</dbReference>
<reference evidence="2 3" key="1">
    <citation type="submission" date="2019-12" db="EMBL/GenBank/DDBJ databases">
        <title>Complete genome sequence of Algicella marina strain 9Alg 56(T) isolated from the red alga Tichocarpus crinitus.</title>
        <authorList>
            <person name="Kim S.-G."/>
            <person name="Nedashkovskaya O.I."/>
        </authorList>
    </citation>
    <scope>NUCLEOTIDE SEQUENCE [LARGE SCALE GENOMIC DNA]</scope>
    <source>
        <strain evidence="2 3">9Alg 56</strain>
    </source>
</reference>
<name>A0A6P1T4K1_9RHOB</name>
<dbReference type="KEGG" id="amaq:GO499_16305"/>
<dbReference type="PROSITE" id="PS50005">
    <property type="entry name" value="TPR"/>
    <property type="match status" value="1"/>
</dbReference>
<dbReference type="EMBL" id="CP046620">
    <property type="protein sequence ID" value="QHQ36623.1"/>
    <property type="molecule type" value="Genomic_DNA"/>
</dbReference>
<gene>
    <name evidence="2" type="ORF">GO499_16305</name>
</gene>
<dbReference type="SUPFAM" id="SSF48452">
    <property type="entry name" value="TPR-like"/>
    <property type="match status" value="1"/>
</dbReference>
<dbReference type="SMART" id="SM00028">
    <property type="entry name" value="TPR"/>
    <property type="match status" value="2"/>
</dbReference>
<keyword evidence="1" id="KW-0802">TPR repeat</keyword>
<proteinExistence type="predicted"/>
<dbReference type="Proteomes" id="UP000464495">
    <property type="component" value="Chromosome"/>
</dbReference>
<dbReference type="Gene3D" id="1.25.40.10">
    <property type="entry name" value="Tetratricopeptide repeat domain"/>
    <property type="match status" value="1"/>
</dbReference>
<evidence type="ECO:0000313" key="2">
    <source>
        <dbReference type="EMBL" id="QHQ36623.1"/>
    </source>
</evidence>
<sequence length="292" mass="32886">MSERIFLPVRRGDDVLVYEYFEVPAQRRWQFRVVLAAESEEGELVRTGTGMITDEEIDLCKGLVARMDSVVDAFEAVRLSDISTYRGLLEAGESAAVVTNSMLFTSTLYLNLMRQCLVEESSVSRYESRAPSERFDIGLSASIYDGLVKRYDLKRAEAILDADLPHAKPPKRLHREWSYFYKTAAEIKLRRGKKQAGVGLLEKAVLCQPDAATHRRIASLHLDVGDRPAAIAAFERSHELEPLPAKPRLRLAWCYFQEGDRQKAADFAAKSLDMGNGQAGKLLERLKEDNST</sequence>